<reference evidence="4 5" key="1">
    <citation type="submission" date="2024-01" db="EMBL/GenBank/DDBJ databases">
        <authorList>
            <person name="Botero Cardona J."/>
        </authorList>
    </citation>
    <scope>NUCLEOTIDE SEQUENCE [LARGE SCALE GENOMIC DNA]</scope>
    <source>
        <strain evidence="4 5">LMG 33000</strain>
    </source>
</reference>
<dbReference type="PANTHER" id="PTHR10472">
    <property type="entry name" value="D-TYROSYL-TRNA TYR DEACYLASE"/>
    <property type="match status" value="1"/>
</dbReference>
<name>A0ABM9N4J5_9LACO</name>
<dbReference type="InterPro" id="IPR023509">
    <property type="entry name" value="DTD-like_sf"/>
</dbReference>
<dbReference type="RefSeq" id="WP_349641598.1">
    <property type="nucleotide sequence ID" value="NZ_CAWVOH010000001.1"/>
</dbReference>
<proteinExistence type="inferred from homology"/>
<dbReference type="EC" id="3.1.1.96" evidence="3"/>
<comment type="similarity">
    <text evidence="1 3">Belongs to the DTD family.</text>
</comment>
<evidence type="ECO:0000256" key="2">
    <source>
        <dbReference type="ARBA" id="ARBA00022555"/>
    </source>
</evidence>
<dbReference type="Proteomes" id="UP001314241">
    <property type="component" value="Unassembled WGS sequence"/>
</dbReference>
<comment type="subunit">
    <text evidence="3">Homodimer.</text>
</comment>
<comment type="catalytic activity">
    <reaction evidence="3">
        <text>a D-aminoacyl-tRNA + H2O = a tRNA + a D-alpha-amino acid + H(+)</text>
        <dbReference type="Rhea" id="RHEA:13953"/>
        <dbReference type="Rhea" id="RHEA-COMP:10123"/>
        <dbReference type="Rhea" id="RHEA-COMP:10124"/>
        <dbReference type="ChEBI" id="CHEBI:15377"/>
        <dbReference type="ChEBI" id="CHEBI:15378"/>
        <dbReference type="ChEBI" id="CHEBI:59871"/>
        <dbReference type="ChEBI" id="CHEBI:78442"/>
        <dbReference type="ChEBI" id="CHEBI:79333"/>
        <dbReference type="EC" id="3.1.1.96"/>
    </reaction>
</comment>
<keyword evidence="3" id="KW-0378">Hydrolase</keyword>
<dbReference type="InterPro" id="IPR003732">
    <property type="entry name" value="Daa-tRNA_deacyls_DTD"/>
</dbReference>
<organism evidence="4 5">
    <name type="scientific">Eupransor demetentiae</name>
    <dbReference type="NCBI Taxonomy" id="3109584"/>
    <lineage>
        <taxon>Bacteria</taxon>
        <taxon>Bacillati</taxon>
        <taxon>Bacillota</taxon>
        <taxon>Bacilli</taxon>
        <taxon>Lactobacillales</taxon>
        <taxon>Lactobacillaceae</taxon>
        <taxon>Eupransor</taxon>
    </lineage>
</organism>
<sequence>MRLLLQRVSQAQVDIAGQTVGQIGQGYLALVAVTEGDGQEDLDYLVRKMTNLRVFADEEGKLNKSILDVQGAVLSVSQFTLFADTHKGNRPNFMAAARPELAKPLYDQFNAAVKATGLHVEQGQFGADMHVSLTNDGPVTIMIDSKNK</sequence>
<dbReference type="Gene3D" id="3.50.80.10">
    <property type="entry name" value="D-tyrosyl-tRNA(Tyr) deacylase"/>
    <property type="match status" value="1"/>
</dbReference>
<evidence type="ECO:0000313" key="5">
    <source>
        <dbReference type="Proteomes" id="UP001314241"/>
    </source>
</evidence>
<accession>A0ABM9N4J5</accession>
<dbReference type="SUPFAM" id="SSF69500">
    <property type="entry name" value="DTD-like"/>
    <property type="match status" value="1"/>
</dbReference>
<keyword evidence="3" id="KW-0963">Cytoplasm</keyword>
<dbReference type="CDD" id="cd00563">
    <property type="entry name" value="Dtyr_deacylase"/>
    <property type="match status" value="1"/>
</dbReference>
<keyword evidence="5" id="KW-1185">Reference proteome</keyword>
<dbReference type="Pfam" id="PF02580">
    <property type="entry name" value="Tyr_Deacylase"/>
    <property type="match status" value="1"/>
</dbReference>
<gene>
    <name evidence="3" type="primary">dtd</name>
    <name evidence="4" type="ORF">R54876_GBNLAHCA_00615</name>
</gene>
<protein>
    <recommendedName>
        <fullName evidence="3">D-aminoacyl-tRNA deacylase</fullName>
        <shortName evidence="3">DTD</shortName>
        <ecNumber evidence="3">3.1.1.96</ecNumber>
    </recommendedName>
    <alternativeName>
        <fullName evidence="3">Gly-tRNA(Ala) deacylase</fullName>
        <ecNumber evidence="3">3.1.1.-</ecNumber>
    </alternativeName>
</protein>
<dbReference type="PANTHER" id="PTHR10472:SF5">
    <property type="entry name" value="D-AMINOACYL-TRNA DEACYLASE 1"/>
    <property type="match status" value="1"/>
</dbReference>
<dbReference type="EC" id="3.1.1.-" evidence="3"/>
<keyword evidence="2 3" id="KW-0820">tRNA-binding</keyword>
<evidence type="ECO:0000313" key="4">
    <source>
        <dbReference type="EMBL" id="CAK8054055.1"/>
    </source>
</evidence>
<comment type="catalytic activity">
    <reaction evidence="3">
        <text>glycyl-tRNA(Ala) + H2O = tRNA(Ala) + glycine + H(+)</text>
        <dbReference type="Rhea" id="RHEA:53744"/>
        <dbReference type="Rhea" id="RHEA-COMP:9657"/>
        <dbReference type="Rhea" id="RHEA-COMP:13640"/>
        <dbReference type="ChEBI" id="CHEBI:15377"/>
        <dbReference type="ChEBI" id="CHEBI:15378"/>
        <dbReference type="ChEBI" id="CHEBI:57305"/>
        <dbReference type="ChEBI" id="CHEBI:78442"/>
        <dbReference type="ChEBI" id="CHEBI:78522"/>
    </reaction>
</comment>
<comment type="subcellular location">
    <subcellularLocation>
        <location evidence="3">Cytoplasm</location>
    </subcellularLocation>
</comment>
<evidence type="ECO:0000256" key="3">
    <source>
        <dbReference type="HAMAP-Rule" id="MF_00518"/>
    </source>
</evidence>
<dbReference type="EMBL" id="CAWVOH010000001">
    <property type="protein sequence ID" value="CAK8054055.1"/>
    <property type="molecule type" value="Genomic_DNA"/>
</dbReference>
<comment type="caution">
    <text evidence="4">The sequence shown here is derived from an EMBL/GenBank/DDBJ whole genome shotgun (WGS) entry which is preliminary data.</text>
</comment>
<dbReference type="NCBIfam" id="TIGR00256">
    <property type="entry name" value="D-aminoacyl-tRNA deacylase"/>
    <property type="match status" value="1"/>
</dbReference>
<feature type="short sequence motif" description="Gly-cisPro motif, important for rejection of L-amino acids" evidence="3">
    <location>
        <begin position="137"/>
        <end position="138"/>
    </location>
</feature>
<comment type="function">
    <text evidence="3">An aminoacyl-tRNA editing enzyme that deacylates mischarged D-aminoacyl-tRNAs. Also deacylates mischarged glycyl-tRNA(Ala), protecting cells against glycine mischarging by AlaRS. Acts via tRNA-based rather than protein-based catalysis; rejects L-amino acids rather than detecting D-amino acids in the active site. By recycling D-aminoacyl-tRNA to D-amino acids and free tRNA molecules, this enzyme counteracts the toxicity associated with the formation of D-aminoacyl-tRNA entities in vivo and helps enforce protein L-homochirality.</text>
</comment>
<evidence type="ECO:0000256" key="1">
    <source>
        <dbReference type="ARBA" id="ARBA00009673"/>
    </source>
</evidence>
<comment type="domain">
    <text evidence="3">A Gly-cisPro motif from one monomer fits into the active site of the other monomer to allow specific chiral rejection of L-amino acids.</text>
</comment>
<keyword evidence="3" id="KW-0694">RNA-binding</keyword>
<dbReference type="HAMAP" id="MF_00518">
    <property type="entry name" value="Deacylase_Dtd"/>
    <property type="match status" value="1"/>
</dbReference>